<gene>
    <name evidence="2" type="ORF">FXF03_00905</name>
</gene>
<dbReference type="RefSeq" id="WP_148521283.1">
    <property type="nucleotide sequence ID" value="NZ_VSIJ01000005.1"/>
</dbReference>
<dbReference type="EMBL" id="VSIJ01000005">
    <property type="protein sequence ID" value="TXX67158.1"/>
    <property type="molecule type" value="Genomic_DNA"/>
</dbReference>
<feature type="transmembrane region" description="Helical" evidence="1">
    <location>
        <begin position="12"/>
        <end position="31"/>
    </location>
</feature>
<proteinExistence type="predicted"/>
<keyword evidence="1" id="KW-0472">Membrane</keyword>
<keyword evidence="1" id="KW-0812">Transmembrane</keyword>
<sequence>METVEQVKRTLLQMGMLLVFFIPFAIAFQMLPQEGLIAFMVIAILLSPIAVYCAVVNHRERINAKSAWILNTSYKQPRCNLIHVELETSTGKKVLWRQNPNEIDFSDTASDKVLSYLICE</sequence>
<keyword evidence="1" id="KW-1133">Transmembrane helix</keyword>
<reference evidence="2 3" key="1">
    <citation type="submission" date="2019-06" db="EMBL/GenBank/DDBJ databases">
        <title>Vibrio cholerae phylogeny based on whole-genome sequencing reveals genetic diversity and population strucutre.</title>
        <authorList>
            <person name="Zhiqiu Y."/>
            <person name="Bin L."/>
            <person name="Lingyan J."/>
        </authorList>
    </citation>
    <scope>NUCLEOTIDE SEQUENCE [LARGE SCALE GENOMIC DNA]</scope>
    <source>
        <strain evidence="2 3">N2814</strain>
    </source>
</reference>
<comment type="caution">
    <text evidence="2">The sequence shown here is derived from an EMBL/GenBank/DDBJ whole genome shotgun (WGS) entry which is preliminary data.</text>
</comment>
<dbReference type="AlphaFoldDB" id="A0ABD7SQW5"/>
<evidence type="ECO:0000313" key="2">
    <source>
        <dbReference type="EMBL" id="TXX67158.1"/>
    </source>
</evidence>
<name>A0ABD7SQW5_VIBCL</name>
<dbReference type="Proteomes" id="UP000323819">
    <property type="component" value="Unassembled WGS sequence"/>
</dbReference>
<organism evidence="2 3">
    <name type="scientific">Vibrio cholerae</name>
    <dbReference type="NCBI Taxonomy" id="666"/>
    <lineage>
        <taxon>Bacteria</taxon>
        <taxon>Pseudomonadati</taxon>
        <taxon>Pseudomonadota</taxon>
        <taxon>Gammaproteobacteria</taxon>
        <taxon>Vibrionales</taxon>
        <taxon>Vibrionaceae</taxon>
        <taxon>Vibrio</taxon>
    </lineage>
</organism>
<evidence type="ECO:0000313" key="3">
    <source>
        <dbReference type="Proteomes" id="UP000323819"/>
    </source>
</evidence>
<accession>A0ABD7SQW5</accession>
<evidence type="ECO:0000256" key="1">
    <source>
        <dbReference type="SAM" id="Phobius"/>
    </source>
</evidence>
<protein>
    <submittedName>
        <fullName evidence="2">Uncharacterized protein</fullName>
    </submittedName>
</protein>
<feature type="transmembrane region" description="Helical" evidence="1">
    <location>
        <begin position="37"/>
        <end position="56"/>
    </location>
</feature>